<proteinExistence type="predicted"/>
<protein>
    <submittedName>
        <fullName evidence="1">Uncharacterized protein</fullName>
    </submittedName>
</protein>
<accession>A0A1C6VDS8</accession>
<dbReference type="AlphaFoldDB" id="A0A1C6VDS8"/>
<keyword evidence="2" id="KW-1185">Reference proteome</keyword>
<evidence type="ECO:0000313" key="1">
    <source>
        <dbReference type="EMBL" id="SCL64506.1"/>
    </source>
</evidence>
<name>A0A1C6VDS8_9ACTN</name>
<evidence type="ECO:0000313" key="2">
    <source>
        <dbReference type="Proteomes" id="UP000198937"/>
    </source>
</evidence>
<dbReference type="EMBL" id="FMIA01000002">
    <property type="protein sequence ID" value="SCL64506.1"/>
    <property type="molecule type" value="Genomic_DNA"/>
</dbReference>
<reference evidence="1 2" key="1">
    <citation type="submission" date="2016-06" db="EMBL/GenBank/DDBJ databases">
        <authorList>
            <person name="Kjaerup R.B."/>
            <person name="Dalgaard T.S."/>
            <person name="Juul-Madsen H.R."/>
        </authorList>
    </citation>
    <scope>NUCLEOTIDE SEQUENCE [LARGE SCALE GENOMIC DNA]</scope>
    <source>
        <strain evidence="1 2">DSM 45577</strain>
    </source>
</reference>
<dbReference type="RefSeq" id="WP_139135780.1">
    <property type="nucleotide sequence ID" value="NZ_BMMJ01000007.1"/>
</dbReference>
<dbReference type="STRING" id="683228.GA0070617_5491"/>
<sequence>MESPDPVTVARSAFDRLQAAAAALNADTLSPMAARETRAVIPEVAEVARTAALVSIAESLHTLAASDPATGATS</sequence>
<organism evidence="1 2">
    <name type="scientific">Micromonospora yangpuensis</name>
    <dbReference type="NCBI Taxonomy" id="683228"/>
    <lineage>
        <taxon>Bacteria</taxon>
        <taxon>Bacillati</taxon>
        <taxon>Actinomycetota</taxon>
        <taxon>Actinomycetes</taxon>
        <taxon>Micromonosporales</taxon>
        <taxon>Micromonosporaceae</taxon>
        <taxon>Micromonospora</taxon>
    </lineage>
</organism>
<gene>
    <name evidence="1" type="ORF">GA0070617_5491</name>
</gene>
<dbReference type="Proteomes" id="UP000198937">
    <property type="component" value="Unassembled WGS sequence"/>
</dbReference>